<evidence type="ECO:0000313" key="1">
    <source>
        <dbReference type="EMBL" id="MBE0370470.1"/>
    </source>
</evidence>
<protein>
    <submittedName>
        <fullName evidence="1">Uncharacterized protein</fullName>
    </submittedName>
</protein>
<dbReference type="Proteomes" id="UP000615755">
    <property type="component" value="Unassembled WGS sequence"/>
</dbReference>
<reference evidence="1 2" key="1">
    <citation type="submission" date="2015-03" db="EMBL/GenBank/DDBJ databases">
        <title>Genome sequence of Pseudoalteromonas aurantia.</title>
        <authorList>
            <person name="Xie B.-B."/>
            <person name="Rong J.-C."/>
            <person name="Qin Q.-L."/>
            <person name="Zhang Y.-Z."/>
        </authorList>
    </citation>
    <scope>NUCLEOTIDE SEQUENCE [LARGE SCALE GENOMIC DNA]</scope>
    <source>
        <strain evidence="1 2">208</strain>
    </source>
</reference>
<evidence type="ECO:0000313" key="2">
    <source>
        <dbReference type="Proteomes" id="UP000615755"/>
    </source>
</evidence>
<gene>
    <name evidence="1" type="ORF">PAUR_b0519</name>
</gene>
<keyword evidence="2" id="KW-1185">Reference proteome</keyword>
<dbReference type="RefSeq" id="WP_192509579.1">
    <property type="nucleotide sequence ID" value="NZ_AQGV01000015.1"/>
</dbReference>
<accession>A0ABR9EHK1</accession>
<organism evidence="1 2">
    <name type="scientific">Pseudoalteromonas aurantia 208</name>
    <dbReference type="NCBI Taxonomy" id="1314867"/>
    <lineage>
        <taxon>Bacteria</taxon>
        <taxon>Pseudomonadati</taxon>
        <taxon>Pseudomonadota</taxon>
        <taxon>Gammaproteobacteria</taxon>
        <taxon>Alteromonadales</taxon>
        <taxon>Pseudoalteromonadaceae</taxon>
        <taxon>Pseudoalteromonas</taxon>
    </lineage>
</organism>
<dbReference type="EMBL" id="AQGV01000015">
    <property type="protein sequence ID" value="MBE0370470.1"/>
    <property type="molecule type" value="Genomic_DNA"/>
</dbReference>
<name>A0ABR9EHK1_9GAMM</name>
<proteinExistence type="predicted"/>
<sequence length="235" mass="26206">MTSRTYLYFHANNEFDAHAIETLIAQQHLVVLINPADNLSVQFTQLPQFKFNDTVQVELSNALSDFIDQRAEQSPLHVIHAVNNIDERAVTTDTAAGFAITRHLNQGFQAMKALADGFRVYGGNLVFLMQSDTLNYQHSATSSVCNHAQNAFMMTLAREYQGTGFTANSFVLPMMAADTKQAKKRKRELKGGVLGARPLVSSYQEITRYITDFVTTNSLLNGQCIAFTPCLEMKL</sequence>
<comment type="caution">
    <text evidence="1">The sequence shown here is derived from an EMBL/GenBank/DDBJ whole genome shotgun (WGS) entry which is preliminary data.</text>
</comment>